<gene>
    <name evidence="3" type="ORF">BN2475_810011</name>
</gene>
<dbReference type="Proteomes" id="UP000187012">
    <property type="component" value="Unassembled WGS sequence"/>
</dbReference>
<reference evidence="3 4" key="1">
    <citation type="submission" date="2016-12" db="EMBL/GenBank/DDBJ databases">
        <authorList>
            <person name="Song W.-J."/>
            <person name="Kurnit D.M."/>
        </authorList>
    </citation>
    <scope>NUCLEOTIDE SEQUENCE [LARGE SCALE GENOMIC DNA]</scope>
    <source>
        <strain evidence="3 4">STM7296</strain>
    </source>
</reference>
<accession>A0A1N7SK19</accession>
<name>A0A1N7SK19_9BURK</name>
<dbReference type="STRING" id="1247936.BN2475_810011"/>
<dbReference type="OrthoDB" id="428683at2"/>
<dbReference type="Pfam" id="PF09722">
    <property type="entry name" value="Xre_MbcA_ParS_C"/>
    <property type="match status" value="1"/>
</dbReference>
<proteinExistence type="predicted"/>
<organism evidence="3 4">
    <name type="scientific">Paraburkholderia ribeironis</name>
    <dbReference type="NCBI Taxonomy" id="1247936"/>
    <lineage>
        <taxon>Bacteria</taxon>
        <taxon>Pseudomonadati</taxon>
        <taxon>Pseudomonadota</taxon>
        <taxon>Betaproteobacteria</taxon>
        <taxon>Burkholderiales</taxon>
        <taxon>Burkholderiaceae</taxon>
        <taxon>Paraburkholderia</taxon>
    </lineage>
</organism>
<evidence type="ECO:0000256" key="1">
    <source>
        <dbReference type="SAM" id="MobiDB-lite"/>
    </source>
</evidence>
<protein>
    <recommendedName>
        <fullName evidence="2">Antitoxin Xre/MbcA/ParS-like toxin-binding domain-containing protein</fullName>
    </recommendedName>
</protein>
<sequence>MTAEALAGRPHSRRTKPAASAAKSAAASRLAHIGTAGLGAQEDDLTFFLGLAPTEQSRLIRDGMEAVIVSRIATELLEIPVQTLLASLRLPSSTINRKIAQGERLSAGESDRAARTMLIYAQAKDVLEDGRLAAEWLLRPSVELGGERPLDTLDTQTGFDRVRDILVRLEHGVTV</sequence>
<dbReference type="InterPro" id="IPR011979">
    <property type="entry name" value="Antitox_Xre"/>
</dbReference>
<evidence type="ECO:0000313" key="3">
    <source>
        <dbReference type="EMBL" id="SIT47783.1"/>
    </source>
</evidence>
<dbReference type="InterPro" id="IPR024467">
    <property type="entry name" value="Xre/MbcA/ParS-like_toxin-bd"/>
</dbReference>
<dbReference type="RefSeq" id="WP_094782873.1">
    <property type="nucleotide sequence ID" value="NZ_CYGX02000081.1"/>
</dbReference>
<feature type="domain" description="Antitoxin Xre/MbcA/ParS-like toxin-binding" evidence="2">
    <location>
        <begin position="122"/>
        <end position="172"/>
    </location>
</feature>
<dbReference type="AlphaFoldDB" id="A0A1N7SK19"/>
<evidence type="ECO:0000313" key="4">
    <source>
        <dbReference type="Proteomes" id="UP000187012"/>
    </source>
</evidence>
<feature type="region of interest" description="Disordered" evidence="1">
    <location>
        <begin position="1"/>
        <end position="21"/>
    </location>
</feature>
<evidence type="ECO:0000259" key="2">
    <source>
        <dbReference type="Pfam" id="PF09722"/>
    </source>
</evidence>
<dbReference type="EMBL" id="CYGX02000081">
    <property type="protein sequence ID" value="SIT47783.1"/>
    <property type="molecule type" value="Genomic_DNA"/>
</dbReference>
<dbReference type="NCBIfam" id="TIGR02293">
    <property type="entry name" value="TAS_TIGR02293"/>
    <property type="match status" value="1"/>
</dbReference>
<keyword evidence="4" id="KW-1185">Reference proteome</keyword>